<evidence type="ECO:0000313" key="9">
    <source>
        <dbReference type="EMBL" id="TWU19295.1"/>
    </source>
</evidence>
<dbReference type="GO" id="GO:0046872">
    <property type="term" value="F:metal ion binding"/>
    <property type="evidence" value="ECO:0007669"/>
    <property type="project" value="UniProtKB-KW"/>
</dbReference>
<dbReference type="Pfam" id="PF00884">
    <property type="entry name" value="Sulfatase"/>
    <property type="match status" value="1"/>
</dbReference>
<evidence type="ECO:0000256" key="7">
    <source>
        <dbReference type="SAM" id="MobiDB-lite"/>
    </source>
</evidence>
<dbReference type="AlphaFoldDB" id="A0A5C6C5B8"/>
<dbReference type="GO" id="GO:0004065">
    <property type="term" value="F:arylsulfatase activity"/>
    <property type="evidence" value="ECO:0007669"/>
    <property type="project" value="UniProtKB-EC"/>
</dbReference>
<dbReference type="Gene3D" id="3.30.1120.10">
    <property type="match status" value="1"/>
</dbReference>
<sequence length="487" mass="53674">MNEQVVIFNCGSLKWISLAVGLIASFAYQPVSAAKPHIVYINADDLGLMDVGYNDPIFRTPNIDRLAKQGMVFTAAYAPAANCAPSRASVHSGQWTPRHGVYTVGTSERGKAKTRRLIPTENTQLLSPDVLTMAEALKAGGYRTIHLGKYHIGKDPLQDGFDVNVGGDQSGSPSGGYYSPWSKGAMAKWTREVDDHTHRVDVFANEAVEFMEENRGEPMFIHFSPYLVHSPLTPVPEYVDNYQRSGIDAKYGSMVEKIDESIGKVLAAIDRLDLTDSTLVVFSSDNGGIAAVHSQKPLRGGKGSYYEGGVREPFVMRWPGKIAAGTTCAEAVNTMDLYPTFLAAAEVDSPARTVLDGVSLMPLMTGSGPWEPVPQYWHFPVYLQSYDGPRDDARDPLFRTRPGSAMRSGKWKLHEYFEDGALELYDLSNDPGERQNLATSMPEQTAQLHAQMVQWRERTGAPVPTQKNPAYDAEFESQAIQKAETRQ</sequence>
<comment type="caution">
    <text evidence="9">The sequence shown here is derived from an EMBL/GenBank/DDBJ whole genome shotgun (WGS) entry which is preliminary data.</text>
</comment>
<evidence type="ECO:0000313" key="10">
    <source>
        <dbReference type="Proteomes" id="UP000319908"/>
    </source>
</evidence>
<dbReference type="RefSeq" id="WP_146406149.1">
    <property type="nucleotide sequence ID" value="NZ_SJPU01000001.1"/>
</dbReference>
<evidence type="ECO:0000256" key="1">
    <source>
        <dbReference type="ARBA" id="ARBA00001913"/>
    </source>
</evidence>
<keyword evidence="6" id="KW-0106">Calcium</keyword>
<dbReference type="PANTHER" id="PTHR42693:SF42">
    <property type="entry name" value="ARYLSULFATASE G"/>
    <property type="match status" value="1"/>
</dbReference>
<dbReference type="InterPro" id="IPR000917">
    <property type="entry name" value="Sulfatase_N"/>
</dbReference>
<feature type="region of interest" description="Disordered" evidence="7">
    <location>
        <begin position="458"/>
        <end position="487"/>
    </location>
</feature>
<keyword evidence="4" id="KW-0732">Signal</keyword>
<evidence type="ECO:0000256" key="6">
    <source>
        <dbReference type="ARBA" id="ARBA00022837"/>
    </source>
</evidence>
<keyword evidence="5 9" id="KW-0378">Hydrolase</keyword>
<accession>A0A5C6C5B8</accession>
<dbReference type="CDD" id="cd16144">
    <property type="entry name" value="ARS_like"/>
    <property type="match status" value="1"/>
</dbReference>
<dbReference type="EC" id="3.1.6.1" evidence="9"/>
<protein>
    <submittedName>
        <fullName evidence="9">Arylsulfatase</fullName>
        <ecNumber evidence="9">3.1.6.1</ecNumber>
    </submittedName>
</protein>
<evidence type="ECO:0000256" key="2">
    <source>
        <dbReference type="ARBA" id="ARBA00008779"/>
    </source>
</evidence>
<organism evidence="9 10">
    <name type="scientific">Allorhodopirellula heiligendammensis</name>
    <dbReference type="NCBI Taxonomy" id="2714739"/>
    <lineage>
        <taxon>Bacteria</taxon>
        <taxon>Pseudomonadati</taxon>
        <taxon>Planctomycetota</taxon>
        <taxon>Planctomycetia</taxon>
        <taxon>Pirellulales</taxon>
        <taxon>Pirellulaceae</taxon>
        <taxon>Allorhodopirellula</taxon>
    </lineage>
</organism>
<comment type="cofactor">
    <cofactor evidence="1">
        <name>Ca(2+)</name>
        <dbReference type="ChEBI" id="CHEBI:29108"/>
    </cofactor>
</comment>
<dbReference type="OrthoDB" id="9783154at2"/>
<evidence type="ECO:0000256" key="5">
    <source>
        <dbReference type="ARBA" id="ARBA00022801"/>
    </source>
</evidence>
<evidence type="ECO:0000256" key="3">
    <source>
        <dbReference type="ARBA" id="ARBA00022723"/>
    </source>
</evidence>
<dbReference type="EMBL" id="SJPU01000001">
    <property type="protein sequence ID" value="TWU19295.1"/>
    <property type="molecule type" value="Genomic_DNA"/>
</dbReference>
<dbReference type="InterPro" id="IPR050738">
    <property type="entry name" value="Sulfatase"/>
</dbReference>
<dbReference type="InterPro" id="IPR017850">
    <property type="entry name" value="Alkaline_phosphatase_core_sf"/>
</dbReference>
<dbReference type="Proteomes" id="UP000319908">
    <property type="component" value="Unassembled WGS sequence"/>
</dbReference>
<keyword evidence="10" id="KW-1185">Reference proteome</keyword>
<dbReference type="SUPFAM" id="SSF53649">
    <property type="entry name" value="Alkaline phosphatase-like"/>
    <property type="match status" value="1"/>
</dbReference>
<gene>
    <name evidence="9" type="primary">atsA_19</name>
    <name evidence="9" type="ORF">Poly21_14670</name>
</gene>
<evidence type="ECO:0000256" key="4">
    <source>
        <dbReference type="ARBA" id="ARBA00022729"/>
    </source>
</evidence>
<comment type="similarity">
    <text evidence="2">Belongs to the sulfatase family.</text>
</comment>
<reference evidence="9 10" key="1">
    <citation type="journal article" date="2020" name="Antonie Van Leeuwenhoek">
        <title>Rhodopirellula heiligendammensis sp. nov., Rhodopirellula pilleata sp. nov., and Rhodopirellula solitaria sp. nov. isolated from natural or artificial marine surfaces in Northern Germany and California, USA, and emended description of the genus Rhodopirellula.</title>
        <authorList>
            <person name="Kallscheuer N."/>
            <person name="Wiegand S."/>
            <person name="Jogler M."/>
            <person name="Boedeker C."/>
            <person name="Peeters S.H."/>
            <person name="Rast P."/>
            <person name="Heuer A."/>
            <person name="Jetten M.S.M."/>
            <person name="Rohde M."/>
            <person name="Jogler C."/>
        </authorList>
    </citation>
    <scope>NUCLEOTIDE SEQUENCE [LARGE SCALE GENOMIC DNA]</scope>
    <source>
        <strain evidence="9 10">Poly21</strain>
    </source>
</reference>
<dbReference type="Gene3D" id="3.40.720.10">
    <property type="entry name" value="Alkaline Phosphatase, subunit A"/>
    <property type="match status" value="1"/>
</dbReference>
<keyword evidence="3" id="KW-0479">Metal-binding</keyword>
<proteinExistence type="inferred from homology"/>
<evidence type="ECO:0000259" key="8">
    <source>
        <dbReference type="Pfam" id="PF00884"/>
    </source>
</evidence>
<dbReference type="PANTHER" id="PTHR42693">
    <property type="entry name" value="ARYLSULFATASE FAMILY MEMBER"/>
    <property type="match status" value="1"/>
</dbReference>
<name>A0A5C6C5B8_9BACT</name>
<feature type="domain" description="Sulfatase N-terminal" evidence="8">
    <location>
        <begin position="36"/>
        <end position="346"/>
    </location>
</feature>